<dbReference type="AlphaFoldDB" id="A0A8S9MPV7"/>
<protein>
    <submittedName>
        <fullName evidence="1">Uncharacterized protein</fullName>
    </submittedName>
</protein>
<dbReference type="Proteomes" id="UP000712600">
    <property type="component" value="Unassembled WGS sequence"/>
</dbReference>
<comment type="caution">
    <text evidence="1">The sequence shown here is derived from an EMBL/GenBank/DDBJ whole genome shotgun (WGS) entry which is preliminary data.</text>
</comment>
<evidence type="ECO:0000313" key="2">
    <source>
        <dbReference type="Proteomes" id="UP000712600"/>
    </source>
</evidence>
<proteinExistence type="predicted"/>
<organism evidence="1 2">
    <name type="scientific">Brassica cretica</name>
    <name type="common">Mustard</name>
    <dbReference type="NCBI Taxonomy" id="69181"/>
    <lineage>
        <taxon>Eukaryota</taxon>
        <taxon>Viridiplantae</taxon>
        <taxon>Streptophyta</taxon>
        <taxon>Embryophyta</taxon>
        <taxon>Tracheophyta</taxon>
        <taxon>Spermatophyta</taxon>
        <taxon>Magnoliopsida</taxon>
        <taxon>eudicotyledons</taxon>
        <taxon>Gunneridae</taxon>
        <taxon>Pentapetalae</taxon>
        <taxon>rosids</taxon>
        <taxon>malvids</taxon>
        <taxon>Brassicales</taxon>
        <taxon>Brassicaceae</taxon>
        <taxon>Brassiceae</taxon>
        <taxon>Brassica</taxon>
    </lineage>
</organism>
<dbReference type="EMBL" id="QGKX02002183">
    <property type="protein sequence ID" value="KAF3484543.1"/>
    <property type="molecule type" value="Genomic_DNA"/>
</dbReference>
<evidence type="ECO:0000313" key="1">
    <source>
        <dbReference type="EMBL" id="KAF3484543.1"/>
    </source>
</evidence>
<sequence length="336" mass="37032">MRVGYSPPSVAFFGIRTCNRLELVSGFRGRPTMVSKGMGRSTTVNSVFLFRSQAFVVNNTTPSERIDLPSKLARGVASRLIFGAGCSSDRCVSCGMTLTTLPVSTKIFERAMSPTSNAITKASSWGISSFTVSCSWKVKISPFYGVSSNAVIVGLLIVPRGVWERLSRLSTSLDVIEVPDLRSSRSIDPMQSGQTWLESIVALRKLRSLRDLSFLLHDLRDLGDSFSSLNSCYGLRPFKAHAFDRGPLCLDLQVWGILVLTCVTSERAAGSRKKDLVPGGVFSFIIIILRRGMEMFGVWYVYGKLGTGESWKAVVVAFKVMAMRRERIDMAPFGTY</sequence>
<accession>A0A8S9MPV7</accession>
<name>A0A8S9MPV7_BRACR</name>
<reference evidence="1" key="1">
    <citation type="submission" date="2019-12" db="EMBL/GenBank/DDBJ databases">
        <title>Genome sequencing and annotation of Brassica cretica.</title>
        <authorList>
            <person name="Studholme D.J."/>
            <person name="Sarris P."/>
        </authorList>
    </citation>
    <scope>NUCLEOTIDE SEQUENCE</scope>
    <source>
        <strain evidence="1">PFS-109/04</strain>
        <tissue evidence="1">Leaf</tissue>
    </source>
</reference>
<gene>
    <name evidence="1" type="ORF">F2Q69_00054540</name>
</gene>